<dbReference type="AlphaFoldDB" id="A0AA37MYJ6"/>
<keyword evidence="1" id="KW-0812">Transmembrane</keyword>
<name>A0AA37MYJ6_9FIRM</name>
<evidence type="ECO:0000256" key="1">
    <source>
        <dbReference type="SAM" id="Phobius"/>
    </source>
</evidence>
<keyword evidence="1" id="KW-0472">Membrane</keyword>
<dbReference type="Pfam" id="PF23357">
    <property type="entry name" value="DUF7088"/>
    <property type="match status" value="1"/>
</dbReference>
<dbReference type="InterPro" id="IPR055396">
    <property type="entry name" value="DUF7088"/>
</dbReference>
<keyword evidence="4" id="KW-1185">Reference proteome</keyword>
<evidence type="ECO:0000313" key="4">
    <source>
        <dbReference type="Proteomes" id="UP001055185"/>
    </source>
</evidence>
<reference evidence="3" key="1">
    <citation type="journal article" date="2022" name="Int. J. Syst. Evol. Microbiol.">
        <title>Genome-based, phenotypic and chemotaxonomic classification of Faecalibacterium strains: proposal of three novel species Faecalibacterium duncaniae sp. nov., Faecalibacterium hattorii sp. nov. and Faecalibacterium gallinarum sp. nov. .</title>
        <authorList>
            <person name="Sakamoto M."/>
            <person name="Sakurai N."/>
            <person name="Tanno H."/>
            <person name="Iino T."/>
            <person name="Ohkuma M."/>
            <person name="Endo A."/>
        </authorList>
    </citation>
    <scope>NUCLEOTIDE SEQUENCE</scope>
    <source>
        <strain evidence="3">JCM 17207</strain>
    </source>
</reference>
<proteinExistence type="predicted"/>
<organism evidence="3 4">
    <name type="scientific">Faecalibacterium gallinarum</name>
    <dbReference type="NCBI Taxonomy" id="2903556"/>
    <lineage>
        <taxon>Bacteria</taxon>
        <taxon>Bacillati</taxon>
        <taxon>Bacillota</taxon>
        <taxon>Clostridia</taxon>
        <taxon>Eubacteriales</taxon>
        <taxon>Oscillospiraceae</taxon>
        <taxon>Faecalibacterium</taxon>
    </lineage>
</organism>
<dbReference type="EMBL" id="BQKV01000026">
    <property type="protein sequence ID" value="GJN64095.1"/>
    <property type="molecule type" value="Genomic_DNA"/>
</dbReference>
<feature type="domain" description="DUF7088" evidence="2">
    <location>
        <begin position="55"/>
        <end position="125"/>
    </location>
</feature>
<dbReference type="Proteomes" id="UP001055185">
    <property type="component" value="Unassembled WGS sequence"/>
</dbReference>
<protein>
    <recommendedName>
        <fullName evidence="2">DUF7088 domain-containing protein</fullName>
    </recommendedName>
</protein>
<evidence type="ECO:0000259" key="2">
    <source>
        <dbReference type="Pfam" id="PF23357"/>
    </source>
</evidence>
<dbReference type="RefSeq" id="WP_238316329.1">
    <property type="nucleotide sequence ID" value="NZ_BQKV01000026.1"/>
</dbReference>
<accession>A0AA37MYJ6</accession>
<gene>
    <name evidence="3" type="ORF">JCM17207_07200</name>
</gene>
<sequence length="480" mass="51968">MKKTQNTPALDGGRIFRNGLLSTAILAAVVVLAVLVNLVVRMIPTRYTEFDLSEAGLYTLSEQSGALTQSLEQDITIYYLCETGSEDAIITRLLDRYASESSHLTWEQKDPAVYPTFAAQYGAQNVSSGSLILDAGEDSVVLDAADLYEYDYSDYYYSGTYSVKFAGEDRITSALYRLTSGEASAAYYTTNHGELALTQSLLDALDAQNIEAQELNLLSSEIPDDCALLIINCPANDFTAEEGLVNEVAALTEYLENGGKLMVMTDAYYSTPNLDSVLAQFGLSRVEGLVVEGDPNYSLYGYNYYLLPDYAYTEESTALDGLDTSRYVLLQMAQGITMTQMDGIFSEALLTTSDSAYSKTAGYNMTTVEKEEGDLDGPFALAAYAQNDTTGAEVIWIGCANMDNENVYLSVPGNCDFLLGCAASLTGQSSSILIESKALEADQLTIPGGVASILGLVFVILIPAVLLIVGAVVSIRRRRR</sequence>
<feature type="transmembrane region" description="Helical" evidence="1">
    <location>
        <begin position="453"/>
        <end position="475"/>
    </location>
</feature>
<comment type="caution">
    <text evidence="3">The sequence shown here is derived from an EMBL/GenBank/DDBJ whole genome shotgun (WGS) entry which is preliminary data.</text>
</comment>
<keyword evidence="1" id="KW-1133">Transmembrane helix</keyword>
<feature type="transmembrane region" description="Helical" evidence="1">
    <location>
        <begin position="20"/>
        <end position="40"/>
    </location>
</feature>
<evidence type="ECO:0000313" key="3">
    <source>
        <dbReference type="EMBL" id="GJN64095.1"/>
    </source>
</evidence>